<dbReference type="EMBL" id="PNIN01000038">
    <property type="protein sequence ID" value="PMP71593.1"/>
    <property type="molecule type" value="Genomic_DNA"/>
</dbReference>
<reference evidence="9 10" key="1">
    <citation type="submission" date="2018-01" db="EMBL/GenBank/DDBJ databases">
        <title>Metagenomic assembled genomes from two thermal pools in the Uzon Caldera, Kamchatka, Russia.</title>
        <authorList>
            <person name="Wilkins L."/>
            <person name="Ettinger C."/>
        </authorList>
    </citation>
    <scope>NUCLEOTIDE SEQUENCE [LARGE SCALE GENOMIC DNA]</scope>
    <source>
        <strain evidence="9">ZAV-05</strain>
    </source>
</reference>
<evidence type="ECO:0000256" key="1">
    <source>
        <dbReference type="ARBA" id="ARBA00022448"/>
    </source>
</evidence>
<keyword evidence="1" id="KW-0813">Transport</keyword>
<keyword evidence="5" id="KW-0408">Iron</keyword>
<feature type="transmembrane region" description="Helical" evidence="7">
    <location>
        <begin position="43"/>
        <end position="72"/>
    </location>
</feature>
<evidence type="ECO:0000313" key="9">
    <source>
        <dbReference type="EMBL" id="PMP71593.1"/>
    </source>
</evidence>
<dbReference type="Pfam" id="PF12801">
    <property type="entry name" value="Fer4_5"/>
    <property type="match status" value="2"/>
</dbReference>
<dbReference type="GO" id="GO:0005886">
    <property type="term" value="C:plasma membrane"/>
    <property type="evidence" value="ECO:0007669"/>
    <property type="project" value="TreeGrafter"/>
</dbReference>
<keyword evidence="7" id="KW-0472">Membrane</keyword>
<dbReference type="InterPro" id="IPR017896">
    <property type="entry name" value="4Fe4S_Fe-S-bd"/>
</dbReference>
<keyword evidence="6" id="KW-0411">Iron-sulfur</keyword>
<evidence type="ECO:0000256" key="5">
    <source>
        <dbReference type="ARBA" id="ARBA00023004"/>
    </source>
</evidence>
<dbReference type="Pfam" id="PF13746">
    <property type="entry name" value="Fer4_18"/>
    <property type="match status" value="1"/>
</dbReference>
<comment type="caution">
    <text evidence="9">The sequence shown here is derived from an EMBL/GenBank/DDBJ whole genome shotgun (WGS) entry which is preliminary data.</text>
</comment>
<evidence type="ECO:0000256" key="7">
    <source>
        <dbReference type="SAM" id="Phobius"/>
    </source>
</evidence>
<feature type="transmembrane region" description="Helical" evidence="7">
    <location>
        <begin position="12"/>
        <end position="31"/>
    </location>
</feature>
<evidence type="ECO:0000256" key="2">
    <source>
        <dbReference type="ARBA" id="ARBA00022485"/>
    </source>
</evidence>
<protein>
    <recommendedName>
        <fullName evidence="8">4Fe-4S ferredoxin-type domain-containing protein</fullName>
    </recommendedName>
</protein>
<evidence type="ECO:0000256" key="4">
    <source>
        <dbReference type="ARBA" id="ARBA00022982"/>
    </source>
</evidence>
<keyword evidence="3" id="KW-0479">Metal-binding</keyword>
<dbReference type="Proteomes" id="UP000242881">
    <property type="component" value="Unassembled WGS sequence"/>
</dbReference>
<sequence>MMMSRSYQDKRRFVRWILIITALVVPFIKINGNSLLRFDVGELIFYFFGFPLPINNFFFILLLTLFFTFLFITMTLMYGRIWCGWLCPQSVVMEVTSFMDRVKKGEAGKKAIYMLYLLVLSVVISLNMVFYFVDPYKFFSSLFTKGYIHPVTLGFIISLTVIIFLDIYLVRFRFCATICPYSMIQSVLFDENTLAVYMIPETKDECINCLACVKVCSTGIDIRQGLNSACINCAKCIDACEKVMSKRGKSSLFAYMYGLKNIKNFKRPTVLIGLAATSVFLVATVIAAINIKSYSVDMITNPKFYPRFTGDEAVNGFQFIAENYGNKEKIFSIKTISSIPIKFEPTDTVHLLPKEKKVTDLFIKIPREIAEKNQLIDIDVNIVDEKGKSISKKITFRKPFGKKSGVKK</sequence>
<dbReference type="PROSITE" id="PS51379">
    <property type="entry name" value="4FE4S_FER_2"/>
    <property type="match status" value="1"/>
</dbReference>
<evidence type="ECO:0000259" key="8">
    <source>
        <dbReference type="PROSITE" id="PS51379"/>
    </source>
</evidence>
<name>A0A2J6WMI0_9BACT</name>
<keyword evidence="7" id="KW-0812">Transmembrane</keyword>
<gene>
    <name evidence="9" type="ORF">C0187_03595</name>
</gene>
<dbReference type="GO" id="GO:0051539">
    <property type="term" value="F:4 iron, 4 sulfur cluster binding"/>
    <property type="evidence" value="ECO:0007669"/>
    <property type="project" value="UniProtKB-KW"/>
</dbReference>
<organism evidence="9 10">
    <name type="scientific">Calditerrivibrio nitroreducens</name>
    <dbReference type="NCBI Taxonomy" id="477976"/>
    <lineage>
        <taxon>Bacteria</taxon>
        <taxon>Pseudomonadati</taxon>
        <taxon>Deferribacterota</taxon>
        <taxon>Deferribacteres</taxon>
        <taxon>Deferribacterales</taxon>
        <taxon>Calditerrivibrionaceae</taxon>
    </lineage>
</organism>
<dbReference type="InterPro" id="IPR051684">
    <property type="entry name" value="Electron_Trans/Redox"/>
</dbReference>
<evidence type="ECO:0000313" key="10">
    <source>
        <dbReference type="Proteomes" id="UP000242881"/>
    </source>
</evidence>
<feature type="domain" description="4Fe-4S ferredoxin-type" evidence="8">
    <location>
        <begin position="195"/>
        <end position="225"/>
    </location>
</feature>
<feature type="transmembrane region" description="Helical" evidence="7">
    <location>
        <begin position="111"/>
        <end position="133"/>
    </location>
</feature>
<dbReference type="SUPFAM" id="SSF54862">
    <property type="entry name" value="4Fe-4S ferredoxins"/>
    <property type="match status" value="1"/>
</dbReference>
<keyword evidence="4" id="KW-0249">Electron transport</keyword>
<accession>A0A2J6WMI0</accession>
<dbReference type="PANTHER" id="PTHR30176">
    <property type="entry name" value="FERREDOXIN-TYPE PROTEIN NAPH"/>
    <property type="match status" value="1"/>
</dbReference>
<dbReference type="Gene3D" id="3.30.70.20">
    <property type="match status" value="1"/>
</dbReference>
<proteinExistence type="predicted"/>
<dbReference type="PANTHER" id="PTHR30176:SF3">
    <property type="entry name" value="FERREDOXIN-TYPE PROTEIN NAPH"/>
    <property type="match status" value="1"/>
</dbReference>
<evidence type="ECO:0000256" key="6">
    <source>
        <dbReference type="ARBA" id="ARBA00023014"/>
    </source>
</evidence>
<dbReference type="AlphaFoldDB" id="A0A2J6WMI0"/>
<keyword evidence="7" id="KW-1133">Transmembrane helix</keyword>
<evidence type="ECO:0000256" key="3">
    <source>
        <dbReference type="ARBA" id="ARBA00022723"/>
    </source>
</evidence>
<keyword evidence="2" id="KW-0004">4Fe-4S</keyword>
<feature type="transmembrane region" description="Helical" evidence="7">
    <location>
        <begin position="270"/>
        <end position="291"/>
    </location>
</feature>
<dbReference type="GO" id="GO:0046872">
    <property type="term" value="F:metal ion binding"/>
    <property type="evidence" value="ECO:0007669"/>
    <property type="project" value="UniProtKB-KW"/>
</dbReference>
<feature type="transmembrane region" description="Helical" evidence="7">
    <location>
        <begin position="153"/>
        <end position="170"/>
    </location>
</feature>